<keyword evidence="6" id="KW-0132">Cell division</keyword>
<keyword evidence="5" id="KW-0723">Serine/threonine-protein kinase</keyword>
<feature type="binding site" evidence="20">
    <location>
        <position position="146"/>
    </location>
    <ligand>
        <name>ATP</name>
        <dbReference type="ChEBI" id="CHEBI:30616"/>
    </ligand>
</feature>
<reference evidence="23" key="2">
    <citation type="submission" date="2025-08" db="UniProtKB">
        <authorList>
            <consortium name="Ensembl"/>
        </authorList>
    </citation>
    <scope>IDENTIFICATION</scope>
    <source>
        <strain evidence="23">Thorbecke</strain>
    </source>
</reference>
<evidence type="ECO:0000256" key="12">
    <source>
        <dbReference type="ARBA" id="ARBA00023242"/>
    </source>
</evidence>
<evidence type="ECO:0000256" key="11">
    <source>
        <dbReference type="ARBA" id="ARBA00022840"/>
    </source>
</evidence>
<evidence type="ECO:0000256" key="1">
    <source>
        <dbReference type="ARBA" id="ARBA00004408"/>
    </source>
</evidence>
<evidence type="ECO:0000256" key="13">
    <source>
        <dbReference type="ARBA" id="ARBA00023306"/>
    </source>
</evidence>
<evidence type="ECO:0000256" key="20">
    <source>
        <dbReference type="PROSITE-ProRule" id="PRU10141"/>
    </source>
</evidence>
<dbReference type="GO" id="GO:0051301">
    <property type="term" value="P:cell division"/>
    <property type="evidence" value="ECO:0007669"/>
    <property type="project" value="UniProtKB-KW"/>
</dbReference>
<dbReference type="InParanoid" id="A0A5F9D3K9"/>
<dbReference type="Gene3D" id="1.10.510.10">
    <property type="entry name" value="Transferase(Phosphotransferase) domain 1"/>
    <property type="match status" value="1"/>
</dbReference>
<keyword evidence="11 20" id="KW-0067">ATP-binding</keyword>
<dbReference type="GO" id="GO:0015030">
    <property type="term" value="C:Cajal body"/>
    <property type="evidence" value="ECO:0007669"/>
    <property type="project" value="UniProtKB-SubCell"/>
</dbReference>
<evidence type="ECO:0000256" key="2">
    <source>
        <dbReference type="ARBA" id="ARBA00004496"/>
    </source>
</evidence>
<dbReference type="GeneTree" id="ENSGT00940000155554"/>
<dbReference type="InterPro" id="IPR008271">
    <property type="entry name" value="Ser/Thr_kinase_AS"/>
</dbReference>
<dbReference type="PROSITE" id="PS00108">
    <property type="entry name" value="PROTEIN_KINASE_ST"/>
    <property type="match status" value="1"/>
</dbReference>
<dbReference type="SUPFAM" id="SSF56112">
    <property type="entry name" value="Protein kinase-like (PK-like)"/>
    <property type="match status" value="1"/>
</dbReference>
<dbReference type="Bgee" id="ENSOCUG00000021326">
    <property type="expression patterns" value="Expressed in autopod skin and 18 other cell types or tissues"/>
</dbReference>
<evidence type="ECO:0000256" key="9">
    <source>
        <dbReference type="ARBA" id="ARBA00022776"/>
    </source>
</evidence>
<dbReference type="SMART" id="SM00220">
    <property type="entry name" value="S_TKc"/>
    <property type="match status" value="1"/>
</dbReference>
<keyword evidence="12" id="KW-0539">Nucleus</keyword>
<feature type="region of interest" description="Disordered" evidence="21">
    <location>
        <begin position="450"/>
        <end position="474"/>
    </location>
</feature>
<evidence type="ECO:0000256" key="4">
    <source>
        <dbReference type="ARBA" id="ARBA00022490"/>
    </source>
</evidence>
<evidence type="ECO:0000256" key="3">
    <source>
        <dbReference type="ARBA" id="ARBA00012513"/>
    </source>
</evidence>
<evidence type="ECO:0000256" key="19">
    <source>
        <dbReference type="ARBA" id="ARBA00081230"/>
    </source>
</evidence>
<evidence type="ECO:0000256" key="6">
    <source>
        <dbReference type="ARBA" id="ARBA00022618"/>
    </source>
</evidence>
<proteinExistence type="inferred from homology"/>
<organism evidence="23 24">
    <name type="scientific">Oryctolagus cuniculus</name>
    <name type="common">Rabbit</name>
    <dbReference type="NCBI Taxonomy" id="9986"/>
    <lineage>
        <taxon>Eukaryota</taxon>
        <taxon>Metazoa</taxon>
        <taxon>Chordata</taxon>
        <taxon>Craniata</taxon>
        <taxon>Vertebrata</taxon>
        <taxon>Euteleostomi</taxon>
        <taxon>Mammalia</taxon>
        <taxon>Eutheria</taxon>
        <taxon>Euarchontoglires</taxon>
        <taxon>Glires</taxon>
        <taxon>Lagomorpha</taxon>
        <taxon>Leporidae</taxon>
        <taxon>Oryctolagus</taxon>
    </lineage>
</organism>
<evidence type="ECO:0000313" key="24">
    <source>
        <dbReference type="Proteomes" id="UP000001811"/>
    </source>
</evidence>
<dbReference type="InterPro" id="IPR050235">
    <property type="entry name" value="CK1_Ser-Thr_kinase"/>
</dbReference>
<keyword evidence="8 20" id="KW-0547">Nucleotide-binding</keyword>
<dbReference type="FunCoup" id="A0A5F9D3K9">
    <property type="interactions" value="3278"/>
</dbReference>
<dbReference type="PROSITE" id="PS50011">
    <property type="entry name" value="PROTEIN_KINASE_DOM"/>
    <property type="match status" value="1"/>
</dbReference>
<evidence type="ECO:0000256" key="21">
    <source>
        <dbReference type="SAM" id="MobiDB-lite"/>
    </source>
</evidence>
<dbReference type="SMR" id="A0A5F9D3K9"/>
<evidence type="ECO:0000256" key="10">
    <source>
        <dbReference type="ARBA" id="ARBA00022777"/>
    </source>
</evidence>
<evidence type="ECO:0000313" key="23">
    <source>
        <dbReference type="Ensembl" id="ENSOCUP00000040299.1"/>
    </source>
</evidence>
<dbReference type="Pfam" id="PF00069">
    <property type="entry name" value="Pkinase"/>
    <property type="match status" value="1"/>
</dbReference>
<evidence type="ECO:0000256" key="14">
    <source>
        <dbReference type="ARBA" id="ARBA00047899"/>
    </source>
</evidence>
<evidence type="ECO:0000256" key="8">
    <source>
        <dbReference type="ARBA" id="ARBA00022741"/>
    </source>
</evidence>
<evidence type="ECO:0000256" key="16">
    <source>
        <dbReference type="ARBA" id="ARBA00061699"/>
    </source>
</evidence>
<dbReference type="InterPro" id="IPR017441">
    <property type="entry name" value="Protein_kinase_ATP_BS"/>
</dbReference>
<dbReference type="InterPro" id="IPR011009">
    <property type="entry name" value="Kinase-like_dom_sf"/>
</dbReference>
<dbReference type="Proteomes" id="UP000001811">
    <property type="component" value="Unplaced"/>
</dbReference>
<comment type="subcellular location">
    <subcellularLocation>
        <location evidence="2">Cytoplasm</location>
    </subcellularLocation>
    <subcellularLocation>
        <location evidence="1">Nucleus</location>
        <location evidence="1">Cajal body</location>
    </subcellularLocation>
</comment>
<reference evidence="23" key="3">
    <citation type="submission" date="2025-09" db="UniProtKB">
        <authorList>
            <consortium name="Ensembl"/>
        </authorList>
    </citation>
    <scope>IDENTIFICATION</scope>
    <source>
        <strain evidence="23">Thorbecke</strain>
    </source>
</reference>
<comment type="catalytic activity">
    <reaction evidence="14">
        <text>L-threonyl-[protein] + ATP = O-phospho-L-threonyl-[protein] + ADP + H(+)</text>
        <dbReference type="Rhea" id="RHEA:46608"/>
        <dbReference type="Rhea" id="RHEA-COMP:11060"/>
        <dbReference type="Rhea" id="RHEA-COMP:11605"/>
        <dbReference type="ChEBI" id="CHEBI:15378"/>
        <dbReference type="ChEBI" id="CHEBI:30013"/>
        <dbReference type="ChEBI" id="CHEBI:30616"/>
        <dbReference type="ChEBI" id="CHEBI:61977"/>
        <dbReference type="ChEBI" id="CHEBI:456216"/>
        <dbReference type="EC" id="2.7.11.1"/>
    </reaction>
</comment>
<gene>
    <name evidence="23" type="primary">VRK1</name>
</gene>
<dbReference type="GO" id="GO:0004674">
    <property type="term" value="F:protein serine/threonine kinase activity"/>
    <property type="evidence" value="ECO:0007669"/>
    <property type="project" value="UniProtKB-KW"/>
</dbReference>
<keyword evidence="10" id="KW-0418">Kinase</keyword>
<accession>A0A5F9D3K9</accession>
<feature type="compositionally biased region" description="Pro residues" evidence="21">
    <location>
        <begin position="1"/>
        <end position="10"/>
    </location>
</feature>
<evidence type="ECO:0000256" key="17">
    <source>
        <dbReference type="ARBA" id="ARBA00062338"/>
    </source>
</evidence>
<keyword evidence="7" id="KW-0808">Transferase</keyword>
<dbReference type="CDD" id="cd14122">
    <property type="entry name" value="STKc_VRK1"/>
    <property type="match status" value="1"/>
</dbReference>
<feature type="domain" description="Protein kinase" evidence="22">
    <location>
        <begin position="112"/>
        <end position="392"/>
    </location>
</feature>
<keyword evidence="13" id="KW-0131">Cell cycle</keyword>
<dbReference type="GO" id="GO:0005524">
    <property type="term" value="F:ATP binding"/>
    <property type="evidence" value="ECO:0007669"/>
    <property type="project" value="UniProtKB-UniRule"/>
</dbReference>
<dbReference type="InterPro" id="IPR000719">
    <property type="entry name" value="Prot_kinase_dom"/>
</dbReference>
<feature type="region of interest" description="Disordered" evidence="21">
    <location>
        <begin position="1"/>
        <end position="59"/>
    </location>
</feature>
<dbReference type="PROSITE" id="PS00107">
    <property type="entry name" value="PROTEIN_KINASE_ATP"/>
    <property type="match status" value="1"/>
</dbReference>
<name>A0A5F9D3K9_RABIT</name>
<dbReference type="STRING" id="9986.ENSOCUP00000040299"/>
<comment type="similarity">
    <text evidence="16">Belongs to the protein kinase superfamily. CK1 Ser/Thr protein kinase family. VRK subfamily.</text>
</comment>
<keyword evidence="4" id="KW-0963">Cytoplasm</keyword>
<dbReference type="EC" id="2.7.11.1" evidence="3"/>
<comment type="catalytic activity">
    <reaction evidence="15">
        <text>L-seryl-[protein] + ATP = O-phospho-L-seryl-[protein] + ADP + H(+)</text>
        <dbReference type="Rhea" id="RHEA:17989"/>
        <dbReference type="Rhea" id="RHEA-COMP:9863"/>
        <dbReference type="Rhea" id="RHEA-COMP:11604"/>
        <dbReference type="ChEBI" id="CHEBI:15378"/>
        <dbReference type="ChEBI" id="CHEBI:29999"/>
        <dbReference type="ChEBI" id="CHEBI:30616"/>
        <dbReference type="ChEBI" id="CHEBI:83421"/>
        <dbReference type="ChEBI" id="CHEBI:456216"/>
        <dbReference type="EC" id="2.7.11.1"/>
    </reaction>
</comment>
<sequence length="621" mass="69527">MQWERPPPIPAALGRRRKERGPYLRSPRLPRRQSQWEGSILPGAEGPAPPPSCESAKAAGSSYWAGGDGPAAWVKMPRVKAAQAGRQGPAKRRLAEQFAAGEIVTDLSKKEWKLGLPIGQGGFGCIYLADTNSSKSVGSDAPCVVKVEPSDNGPLFTELKFYQRAAKPEQIQKWIRTHKLKYLGVPKYWGSGLHDKNGKSYRFMIMDRFGSDLQKIYEANARRFSRKTVLQLSLRILDILEYIHEHEYVHGDIKASNLLLSYKNPDQVYLVDYGLAYRYCPEGVHKEYKEDPKRCHDGTLEFTSIDAHNGVAPSRRGDLEILGYCMVQWLSGHLPWEDNLKDPNYVRDSKIRYREDIAGLMDKCFPEKNKPGEIAKYLETVKLLGYTEKPLYQNLRDILLQGLKAIGSKDDGKLDLSVVENGDLKAKTVTKSCLPKSTKSTVDWSLPGLVPGKRKKEKEESTASSVEDMECSSAQTEETIQTRKSVSFLHGGQGLHFLPLGEGLVVDTTAWCFLCRTSYKVFHLYRVCRSVSHTRRCPWPFQVIVELGLSSYAHVQIWSLQHCAVLEGLELEPDATALGTPGKVRSQVASRVLVHLPCHALLPWLPGGPIKSARSSFLPAR</sequence>
<evidence type="ECO:0000256" key="18">
    <source>
        <dbReference type="ARBA" id="ARBA00073147"/>
    </source>
</evidence>
<dbReference type="Ensembl" id="ENSOCUT00000046378.1">
    <property type="protein sequence ID" value="ENSOCUP00000040299.1"/>
    <property type="gene ID" value="ENSOCUG00000021326.3"/>
</dbReference>
<reference evidence="23 24" key="1">
    <citation type="journal article" date="2011" name="Nature">
        <title>A high-resolution map of human evolutionary constraint using 29 mammals.</title>
        <authorList>
            <person name="Lindblad-Toh K."/>
            <person name="Garber M."/>
            <person name="Zuk O."/>
            <person name="Lin M.F."/>
            <person name="Parker B.J."/>
            <person name="Washietl S."/>
            <person name="Kheradpour P."/>
            <person name="Ernst J."/>
            <person name="Jordan G."/>
            <person name="Mauceli E."/>
            <person name="Ward L.D."/>
            <person name="Lowe C.B."/>
            <person name="Holloway A.K."/>
            <person name="Clamp M."/>
            <person name="Gnerre S."/>
            <person name="Alfoldi J."/>
            <person name="Beal K."/>
            <person name="Chang J."/>
            <person name="Clawson H."/>
            <person name="Cuff J."/>
            <person name="Di Palma F."/>
            <person name="Fitzgerald S."/>
            <person name="Flicek P."/>
            <person name="Guttman M."/>
            <person name="Hubisz M.J."/>
            <person name="Jaffe D.B."/>
            <person name="Jungreis I."/>
            <person name="Kent W.J."/>
            <person name="Kostka D."/>
            <person name="Lara M."/>
            <person name="Martins A.L."/>
            <person name="Massingham T."/>
            <person name="Moltke I."/>
            <person name="Raney B.J."/>
            <person name="Rasmussen M.D."/>
            <person name="Robinson J."/>
            <person name="Stark A."/>
            <person name="Vilella A.J."/>
            <person name="Wen J."/>
            <person name="Xie X."/>
            <person name="Zody M.C."/>
            <person name="Baldwin J."/>
            <person name="Bloom T."/>
            <person name="Chin C.W."/>
            <person name="Heiman D."/>
            <person name="Nicol R."/>
            <person name="Nusbaum C."/>
            <person name="Young S."/>
            <person name="Wilkinson J."/>
            <person name="Worley K.C."/>
            <person name="Kovar C.L."/>
            <person name="Muzny D.M."/>
            <person name="Gibbs R.A."/>
            <person name="Cree A."/>
            <person name="Dihn H.H."/>
            <person name="Fowler G."/>
            <person name="Jhangiani S."/>
            <person name="Joshi V."/>
            <person name="Lee S."/>
            <person name="Lewis L.R."/>
            <person name="Nazareth L.V."/>
            <person name="Okwuonu G."/>
            <person name="Santibanez J."/>
            <person name="Warren W.C."/>
            <person name="Mardis E.R."/>
            <person name="Weinstock G.M."/>
            <person name="Wilson R.K."/>
            <person name="Delehaunty K."/>
            <person name="Dooling D."/>
            <person name="Fronik C."/>
            <person name="Fulton L."/>
            <person name="Fulton B."/>
            <person name="Graves T."/>
            <person name="Minx P."/>
            <person name="Sodergren E."/>
            <person name="Birney E."/>
            <person name="Margulies E.H."/>
            <person name="Herrero J."/>
            <person name="Green E.D."/>
            <person name="Haussler D."/>
            <person name="Siepel A."/>
            <person name="Goldman N."/>
            <person name="Pollard K.S."/>
            <person name="Pedersen J.S."/>
            <person name="Lander E.S."/>
            <person name="Kellis M."/>
        </authorList>
    </citation>
    <scope>NUCLEOTIDE SEQUENCE [LARGE SCALE GENOMIC DNA]</scope>
    <source>
        <strain evidence="24">Thorbecke</strain>
    </source>
</reference>
<dbReference type="AlphaFoldDB" id="A0A5F9D3K9"/>
<dbReference type="PANTHER" id="PTHR11909">
    <property type="entry name" value="CASEIN KINASE-RELATED"/>
    <property type="match status" value="1"/>
</dbReference>
<evidence type="ECO:0000256" key="15">
    <source>
        <dbReference type="ARBA" id="ARBA00048679"/>
    </source>
</evidence>
<dbReference type="FunFam" id="1.10.510.10:FF:000348">
    <property type="entry name" value="serine/threonine-protein kinase VRK1 isoform X1"/>
    <property type="match status" value="1"/>
</dbReference>
<evidence type="ECO:0000256" key="5">
    <source>
        <dbReference type="ARBA" id="ARBA00022527"/>
    </source>
</evidence>
<evidence type="ECO:0000256" key="7">
    <source>
        <dbReference type="ARBA" id="ARBA00022679"/>
    </source>
</evidence>
<keyword evidence="9" id="KW-0498">Mitosis</keyword>
<keyword evidence="24" id="KW-1185">Reference proteome</keyword>
<protein>
    <recommendedName>
        <fullName evidence="18">Serine/threonine-protein kinase VRK1</fullName>
        <ecNumber evidence="3">2.7.11.1</ecNumber>
    </recommendedName>
    <alternativeName>
        <fullName evidence="19">Vaccinia-related kinase 1</fullName>
    </alternativeName>
</protein>
<evidence type="ECO:0000259" key="22">
    <source>
        <dbReference type="PROSITE" id="PS50011"/>
    </source>
</evidence>
<comment type="subunit">
    <text evidence="17">Interacts with HDAC1, KAT2B, SETDB1, KDM3A and KDM4A. Associates with the nucleosome through interactions with nucleosome DNA, histone H2A and histone H2B; the interaction with H2A and H2B is mediated by the nucleosome acidic patch, a cluster of negatively charged residues of H2A and H2B forming a cleft within the nucleosome core.</text>
</comment>
<dbReference type="GO" id="GO:0005737">
    <property type="term" value="C:cytoplasm"/>
    <property type="evidence" value="ECO:0007669"/>
    <property type="project" value="UniProtKB-SubCell"/>
</dbReference>